<dbReference type="RefSeq" id="WP_132074161.1">
    <property type="nucleotide sequence ID" value="NZ_SLUI01000001.1"/>
</dbReference>
<protein>
    <submittedName>
        <fullName evidence="1">Uncharacterized protein</fullName>
    </submittedName>
</protein>
<organism evidence="1 2">
    <name type="scientific">Anaerospora hongkongensis</name>
    <dbReference type="NCBI Taxonomy" id="244830"/>
    <lineage>
        <taxon>Bacteria</taxon>
        <taxon>Bacillati</taxon>
        <taxon>Bacillota</taxon>
        <taxon>Negativicutes</taxon>
        <taxon>Selenomonadales</taxon>
        <taxon>Sporomusaceae</taxon>
        <taxon>Anaerospora</taxon>
    </lineage>
</organism>
<gene>
    <name evidence="1" type="ORF">EV210_101191</name>
</gene>
<evidence type="ECO:0000313" key="2">
    <source>
        <dbReference type="Proteomes" id="UP000295063"/>
    </source>
</evidence>
<comment type="caution">
    <text evidence="1">The sequence shown here is derived from an EMBL/GenBank/DDBJ whole genome shotgun (WGS) entry which is preliminary data.</text>
</comment>
<dbReference type="EMBL" id="SLUI01000001">
    <property type="protein sequence ID" value="TCL39991.1"/>
    <property type="molecule type" value="Genomic_DNA"/>
</dbReference>
<proteinExistence type="predicted"/>
<reference evidence="1 2" key="1">
    <citation type="submission" date="2019-03" db="EMBL/GenBank/DDBJ databases">
        <title>Genomic Encyclopedia of Type Strains, Phase IV (KMG-IV): sequencing the most valuable type-strain genomes for metagenomic binning, comparative biology and taxonomic classification.</title>
        <authorList>
            <person name="Goeker M."/>
        </authorList>
    </citation>
    <scope>NUCLEOTIDE SEQUENCE [LARGE SCALE GENOMIC DNA]</scope>
    <source>
        <strain evidence="1 2">DSM 15969</strain>
    </source>
</reference>
<sequence length="101" mass="12001">MDQINLNLLNQIPIGIGPQEEAEIYKEKHRILQALMVKLIEKYGEQLISMSMWDAIANEPSKIIIAEQYEDHYQFEMYYRFKLLPKNKQGYYIADSKMERG</sequence>
<accession>A0A4R1QC10</accession>
<dbReference type="Proteomes" id="UP000295063">
    <property type="component" value="Unassembled WGS sequence"/>
</dbReference>
<name>A0A4R1QC10_9FIRM</name>
<keyword evidence="2" id="KW-1185">Reference proteome</keyword>
<dbReference type="AlphaFoldDB" id="A0A4R1QC10"/>
<evidence type="ECO:0000313" key="1">
    <source>
        <dbReference type="EMBL" id="TCL39991.1"/>
    </source>
</evidence>